<gene>
    <name evidence="12" type="primary">mutY</name>
    <name evidence="12" type="ORF">SNTW_02710</name>
</gene>
<dbReference type="EMBL" id="AP019774">
    <property type="protein sequence ID" value="BCD69626.1"/>
    <property type="molecule type" value="Genomic_DNA"/>
</dbReference>
<evidence type="ECO:0000256" key="2">
    <source>
        <dbReference type="ARBA" id="ARBA00002933"/>
    </source>
</evidence>
<dbReference type="GO" id="GO:0032357">
    <property type="term" value="F:oxidized purine DNA binding"/>
    <property type="evidence" value="ECO:0007669"/>
    <property type="project" value="TreeGrafter"/>
</dbReference>
<name>A0A6J4CW54_9HELI</name>
<dbReference type="AlphaFoldDB" id="A0A6J4CW54"/>
<evidence type="ECO:0000256" key="5">
    <source>
        <dbReference type="ARBA" id="ARBA00022763"/>
    </source>
</evidence>
<comment type="similarity">
    <text evidence="3">Belongs to the Nth/MutY family.</text>
</comment>
<dbReference type="GO" id="GO:0035485">
    <property type="term" value="F:adenine/guanine mispair binding"/>
    <property type="evidence" value="ECO:0007669"/>
    <property type="project" value="TreeGrafter"/>
</dbReference>
<dbReference type="GO" id="GO:0000701">
    <property type="term" value="F:purine-specific mismatch base pair DNA N-glycosylase activity"/>
    <property type="evidence" value="ECO:0007669"/>
    <property type="project" value="TreeGrafter"/>
</dbReference>
<organism evidence="12 13">
    <name type="scientific">Helicobacter suis</name>
    <dbReference type="NCBI Taxonomy" id="104628"/>
    <lineage>
        <taxon>Bacteria</taxon>
        <taxon>Pseudomonadati</taxon>
        <taxon>Campylobacterota</taxon>
        <taxon>Epsilonproteobacteria</taxon>
        <taxon>Campylobacterales</taxon>
        <taxon>Helicobacteraceae</taxon>
        <taxon>Helicobacter</taxon>
    </lineage>
</organism>
<evidence type="ECO:0000256" key="7">
    <source>
        <dbReference type="ARBA" id="ARBA00023004"/>
    </source>
</evidence>
<dbReference type="PANTHER" id="PTHR42944:SF1">
    <property type="entry name" value="ADENINE DNA GLYCOSYLASE"/>
    <property type="match status" value="1"/>
</dbReference>
<dbReference type="GO" id="GO:0046872">
    <property type="term" value="F:metal ion binding"/>
    <property type="evidence" value="ECO:0007669"/>
    <property type="project" value="UniProtKB-KW"/>
</dbReference>
<dbReference type="InterPro" id="IPR023170">
    <property type="entry name" value="HhH_base_excis_C"/>
</dbReference>
<comment type="function">
    <text evidence="2">Adenine glycosylase active on G-A mispairs. MutY also corrects error-prone DNA synthesis past GO lesions which are due to the oxidatively damaged form of guanine: 7,8-dihydro-8-oxoguanine (8-oxo-dGTP).</text>
</comment>
<dbReference type="GO" id="GO:0006298">
    <property type="term" value="P:mismatch repair"/>
    <property type="evidence" value="ECO:0007669"/>
    <property type="project" value="TreeGrafter"/>
</dbReference>
<evidence type="ECO:0000259" key="11">
    <source>
        <dbReference type="SMART" id="SM00478"/>
    </source>
</evidence>
<protein>
    <submittedName>
        <fullName evidence="12">A/G-specific adenine glycosylase MutY</fullName>
    </submittedName>
</protein>
<feature type="domain" description="HhH-GPD" evidence="11">
    <location>
        <begin position="46"/>
        <end position="196"/>
    </location>
</feature>
<dbReference type="Proteomes" id="UP000317935">
    <property type="component" value="Chromosome"/>
</dbReference>
<evidence type="ECO:0000256" key="9">
    <source>
        <dbReference type="ARBA" id="ARBA00023204"/>
    </source>
</evidence>
<dbReference type="InterPro" id="IPR011257">
    <property type="entry name" value="DNA_glycosylase"/>
</dbReference>
<sequence length="335" mass="37597">MSSTPELKVLQEALLVWYQAHGRKSMLIRNLTGPNAPYEIYVSEIMSQQTQIEVVLDKFYLPFLQAFPTLIDLANAPLDRVLLLWKGLGYYARAKNLHKSAQICCQKYGGCLPSNYTDLLALPGIGAYSASAILCFGFRQNVGVLDTNVSRVLLRLFGLDLKSKNLKTLLQDKARAFVNPTNSFDHNQALIDLGALVCTPKPSCHICPLSFSCYGKENIERFSVVKKTPSIPITKHYGVCVETKNLYLTYTQKGLYAHLYQFPLLKEQDLIPLPLLGSVRHSYTKYRVQVWLYQATLEDLQPENLVIVALASLKQIPMSSLGAKIVVLLEKRGIL</sequence>
<dbReference type="Pfam" id="PF00730">
    <property type="entry name" value="HhH-GPD"/>
    <property type="match status" value="1"/>
</dbReference>
<evidence type="ECO:0000256" key="3">
    <source>
        <dbReference type="ARBA" id="ARBA00008343"/>
    </source>
</evidence>
<dbReference type="CDD" id="cd00056">
    <property type="entry name" value="ENDO3c"/>
    <property type="match status" value="1"/>
</dbReference>
<dbReference type="GO" id="GO:0034039">
    <property type="term" value="F:8-oxo-7,8-dihydroguanine DNA N-glycosylase activity"/>
    <property type="evidence" value="ECO:0007669"/>
    <property type="project" value="TreeGrafter"/>
</dbReference>
<dbReference type="PANTHER" id="PTHR42944">
    <property type="entry name" value="ADENINE DNA GLYCOSYLASE"/>
    <property type="match status" value="1"/>
</dbReference>
<evidence type="ECO:0000256" key="10">
    <source>
        <dbReference type="ARBA" id="ARBA00023295"/>
    </source>
</evidence>
<dbReference type="GO" id="GO:0051536">
    <property type="term" value="F:iron-sulfur cluster binding"/>
    <property type="evidence" value="ECO:0007669"/>
    <property type="project" value="UniProtKB-KW"/>
</dbReference>
<dbReference type="SUPFAM" id="SSF48150">
    <property type="entry name" value="DNA-glycosylase"/>
    <property type="match status" value="1"/>
</dbReference>
<accession>A0A6J4CW54</accession>
<reference evidence="12 13" key="1">
    <citation type="submission" date="2019-06" db="EMBL/GenBank/DDBJ databases">
        <title>Complete genome sequence of Helicobacter suis SNTW101c.</title>
        <authorList>
            <person name="Rimbara E."/>
            <person name="Suzuki M."/>
            <person name="Matsui H."/>
            <person name="Nakamura M."/>
            <person name="Mori S."/>
            <person name="Shibayama K."/>
        </authorList>
    </citation>
    <scope>NUCLEOTIDE SEQUENCE [LARGE SCALE GENOMIC DNA]</scope>
    <source>
        <strain evidence="12 13">SNTW101c</strain>
    </source>
</reference>
<keyword evidence="10" id="KW-0326">Glycosidase</keyword>
<evidence type="ECO:0000256" key="8">
    <source>
        <dbReference type="ARBA" id="ARBA00023014"/>
    </source>
</evidence>
<evidence type="ECO:0000256" key="4">
    <source>
        <dbReference type="ARBA" id="ARBA00022723"/>
    </source>
</evidence>
<dbReference type="InterPro" id="IPR003265">
    <property type="entry name" value="HhH-GPD_domain"/>
</dbReference>
<keyword evidence="4" id="KW-0479">Metal-binding</keyword>
<dbReference type="SMART" id="SM00478">
    <property type="entry name" value="ENDO3c"/>
    <property type="match status" value="1"/>
</dbReference>
<keyword evidence="9" id="KW-0234">DNA repair</keyword>
<keyword evidence="8" id="KW-0411">Iron-sulfur</keyword>
<comment type="cofactor">
    <cofactor evidence="1">
        <name>[4Fe-4S] cluster</name>
        <dbReference type="ChEBI" id="CHEBI:49883"/>
    </cofactor>
</comment>
<evidence type="ECO:0000256" key="1">
    <source>
        <dbReference type="ARBA" id="ARBA00001966"/>
    </source>
</evidence>
<evidence type="ECO:0000313" key="12">
    <source>
        <dbReference type="EMBL" id="BCD69626.1"/>
    </source>
</evidence>
<evidence type="ECO:0000313" key="13">
    <source>
        <dbReference type="Proteomes" id="UP000317935"/>
    </source>
</evidence>
<dbReference type="Gene3D" id="1.10.1670.10">
    <property type="entry name" value="Helix-hairpin-Helix base-excision DNA repair enzymes (C-terminal)"/>
    <property type="match status" value="1"/>
</dbReference>
<evidence type="ECO:0000256" key="6">
    <source>
        <dbReference type="ARBA" id="ARBA00022801"/>
    </source>
</evidence>
<keyword evidence="6" id="KW-0378">Hydrolase</keyword>
<dbReference type="InterPro" id="IPR044298">
    <property type="entry name" value="MIG/MutY"/>
</dbReference>
<keyword evidence="5" id="KW-0227">DNA damage</keyword>
<dbReference type="Gene3D" id="1.10.340.30">
    <property type="entry name" value="Hypothetical protein, domain 2"/>
    <property type="match status" value="1"/>
</dbReference>
<proteinExistence type="inferred from homology"/>
<dbReference type="GO" id="GO:0006284">
    <property type="term" value="P:base-excision repair"/>
    <property type="evidence" value="ECO:0007669"/>
    <property type="project" value="InterPro"/>
</dbReference>
<keyword evidence="7" id="KW-0408">Iron</keyword>